<evidence type="ECO:0000256" key="3">
    <source>
        <dbReference type="ARBA" id="ARBA00022692"/>
    </source>
</evidence>
<dbReference type="Proteomes" id="UP000718821">
    <property type="component" value="Unassembled WGS sequence"/>
</dbReference>
<dbReference type="GO" id="GO:0005886">
    <property type="term" value="C:plasma membrane"/>
    <property type="evidence" value="ECO:0007669"/>
    <property type="project" value="UniProtKB-SubCell"/>
</dbReference>
<organism evidence="9 10">
    <name type="scientific">Bifidobacterium pullorum subsp. saeculare</name>
    <dbReference type="NCBI Taxonomy" id="78257"/>
    <lineage>
        <taxon>Bacteria</taxon>
        <taxon>Bacillati</taxon>
        <taxon>Actinomycetota</taxon>
        <taxon>Actinomycetes</taxon>
        <taxon>Bifidobacteriales</taxon>
        <taxon>Bifidobacteriaceae</taxon>
        <taxon>Bifidobacterium</taxon>
    </lineage>
</organism>
<sequence>MLTVLAAGAAAGAVWLWLGRRRHAGSRVREPPLAAGPGTAASESAPPSDVAETMLALEMLRVAVAQGASLSHALDAVGGAVGGELGASLAHASRALDRGVPWHEAWVGAQGGATSGVTAVLERTLETSWTHGASPVQPLALAAERLDQDERAAIERTAGKLTVRLLLPTGLCFLPAFVFIGVIPAIASFVW</sequence>
<dbReference type="PANTHER" id="PTHR35007">
    <property type="entry name" value="INTEGRAL MEMBRANE PROTEIN-RELATED"/>
    <property type="match status" value="1"/>
</dbReference>
<comment type="subcellular location">
    <subcellularLocation>
        <location evidence="1">Cell membrane</location>
        <topology evidence="1">Multi-pass membrane protein</topology>
    </subcellularLocation>
</comment>
<feature type="domain" description="Type II secretion system protein GspF" evidence="8">
    <location>
        <begin position="57"/>
        <end position="182"/>
    </location>
</feature>
<dbReference type="AlphaFoldDB" id="A0A938WXP8"/>
<dbReference type="PANTHER" id="PTHR35007:SF3">
    <property type="entry name" value="POSSIBLE CONSERVED ALANINE RICH MEMBRANE PROTEIN"/>
    <property type="match status" value="1"/>
</dbReference>
<keyword evidence="5 7" id="KW-0472">Membrane</keyword>
<evidence type="ECO:0000256" key="5">
    <source>
        <dbReference type="ARBA" id="ARBA00023136"/>
    </source>
</evidence>
<keyword evidence="3 7" id="KW-0812">Transmembrane</keyword>
<accession>A0A938WXP8</accession>
<proteinExistence type="predicted"/>
<dbReference type="RefSeq" id="WP_204467705.1">
    <property type="nucleotide sequence ID" value="NZ_JACLYU010000002.1"/>
</dbReference>
<gene>
    <name evidence="9" type="ORF">H7U32_02395</name>
</gene>
<evidence type="ECO:0000256" key="2">
    <source>
        <dbReference type="ARBA" id="ARBA00022475"/>
    </source>
</evidence>
<evidence type="ECO:0000256" key="4">
    <source>
        <dbReference type="ARBA" id="ARBA00022989"/>
    </source>
</evidence>
<comment type="caution">
    <text evidence="9">The sequence shown here is derived from an EMBL/GenBank/DDBJ whole genome shotgun (WGS) entry which is preliminary data.</text>
</comment>
<evidence type="ECO:0000259" key="8">
    <source>
        <dbReference type="Pfam" id="PF00482"/>
    </source>
</evidence>
<dbReference type="Pfam" id="PF00482">
    <property type="entry name" value="T2SSF"/>
    <property type="match status" value="1"/>
</dbReference>
<dbReference type="EMBL" id="JACLYU010000002">
    <property type="protein sequence ID" value="MBM6699194.1"/>
    <property type="molecule type" value="Genomic_DNA"/>
</dbReference>
<keyword evidence="10" id="KW-1185">Reference proteome</keyword>
<feature type="region of interest" description="Disordered" evidence="6">
    <location>
        <begin position="28"/>
        <end position="47"/>
    </location>
</feature>
<evidence type="ECO:0000313" key="10">
    <source>
        <dbReference type="Proteomes" id="UP000718821"/>
    </source>
</evidence>
<evidence type="ECO:0000256" key="6">
    <source>
        <dbReference type="SAM" id="MobiDB-lite"/>
    </source>
</evidence>
<keyword evidence="4 7" id="KW-1133">Transmembrane helix</keyword>
<dbReference type="InterPro" id="IPR018076">
    <property type="entry name" value="T2SS_GspF_dom"/>
</dbReference>
<keyword evidence="2" id="KW-1003">Cell membrane</keyword>
<evidence type="ECO:0000256" key="7">
    <source>
        <dbReference type="SAM" id="Phobius"/>
    </source>
</evidence>
<name>A0A938WXP8_9BIFI</name>
<evidence type="ECO:0000256" key="1">
    <source>
        <dbReference type="ARBA" id="ARBA00004651"/>
    </source>
</evidence>
<reference evidence="9" key="1">
    <citation type="submission" date="2020-08" db="EMBL/GenBank/DDBJ databases">
        <authorList>
            <person name="Cejkova D."/>
            <person name="Kubasova T."/>
            <person name="Jahodarova E."/>
            <person name="Rychlik I."/>
        </authorList>
    </citation>
    <scope>NUCLEOTIDE SEQUENCE</scope>
    <source>
        <strain evidence="9">An836</strain>
    </source>
</reference>
<protein>
    <submittedName>
        <fullName evidence="9">Type II secretion system F family protein</fullName>
    </submittedName>
</protein>
<reference evidence="9" key="2">
    <citation type="journal article" date="2021" name="Sci. Rep.">
        <title>The distribution of antibiotic resistance genes in chicken gut microbiota commensals.</title>
        <authorList>
            <person name="Juricova H."/>
            <person name="Matiasovicova J."/>
            <person name="Kubasova T."/>
            <person name="Cejkova D."/>
            <person name="Rychlik I."/>
        </authorList>
    </citation>
    <scope>NUCLEOTIDE SEQUENCE</scope>
    <source>
        <strain evidence="9">An836</strain>
    </source>
</reference>
<evidence type="ECO:0000313" key="9">
    <source>
        <dbReference type="EMBL" id="MBM6699194.1"/>
    </source>
</evidence>
<feature type="transmembrane region" description="Helical" evidence="7">
    <location>
        <begin position="165"/>
        <end position="190"/>
    </location>
</feature>